<evidence type="ECO:0000313" key="2">
    <source>
        <dbReference type="EMBL" id="KAF1954843.1"/>
    </source>
</evidence>
<feature type="compositionally biased region" description="Low complexity" evidence="1">
    <location>
        <begin position="337"/>
        <end position="367"/>
    </location>
</feature>
<keyword evidence="3" id="KW-1185">Reference proteome</keyword>
<feature type="compositionally biased region" description="Polar residues" evidence="1">
    <location>
        <begin position="315"/>
        <end position="336"/>
    </location>
</feature>
<feature type="compositionally biased region" description="Polar residues" evidence="1">
    <location>
        <begin position="40"/>
        <end position="59"/>
    </location>
</feature>
<organism evidence="2 3">
    <name type="scientific">Byssothecium circinans</name>
    <dbReference type="NCBI Taxonomy" id="147558"/>
    <lineage>
        <taxon>Eukaryota</taxon>
        <taxon>Fungi</taxon>
        <taxon>Dikarya</taxon>
        <taxon>Ascomycota</taxon>
        <taxon>Pezizomycotina</taxon>
        <taxon>Dothideomycetes</taxon>
        <taxon>Pleosporomycetidae</taxon>
        <taxon>Pleosporales</taxon>
        <taxon>Massarineae</taxon>
        <taxon>Massarinaceae</taxon>
        <taxon>Byssothecium</taxon>
    </lineage>
</organism>
<name>A0A6A5TPL1_9PLEO</name>
<sequence length="682" mass="75153">MSGGSGALRKRTRIDLEDTDSELSDVPPSPMRQPKKRNTRQASNRISNAQKGTGTSNAHLSRPLTVSGPTPMATTALQSVAIVGAHTPSRPNPVQYPQAAALWDVITMNGTLGFVPRVLPTNSASSLNARQLQLVQNYVYNRRSYPECVADYNNAGGSVGGENITPKQKQTAISALIHVFSRVNSTWFSERDLARPMRAWPRPIQRAFRNVGLTEDYLPVNVPPAPGQPAAPAITLKSKAVAKARAAAIAKSVKDILDGTTVATPTQPGPSNHQTVAAQIALPNAETQGTANYDQYIVSSGDILSDGTVEVVEGSKQSDSTRAAVTGNTVTLHTPGSRQSSSSSLLSSSMSNQPPSSPSHADSSPAPTMLSGKDYFRLALVATWKSIHSEKEAEVLAAAYKKGFPEDPSHEDVRLIAMARAGDLWNEQLGRICYHGTYPTPMARLPQFDFEVPKIVDRVGLLRDEEVAVTPIIWDKTMRWQLRHFAHAAGFTHICDRVADDLRQCFEDKLEHDQALGNGVTTTGAYQHVLPEDIKGLFHQLASAEDWHMMMFVLDVIIEDHPNPWDIEDGYPGWLRDQFDLIPEGISTFHDYDWYVTKLDLEPGEFVTTCNCSSHNTCSAYHTHGDNECYEHLASMAKDELLVCELIDILSDQCENLSEDLRGELRDIFERDKEYVMQRIRQ</sequence>
<protein>
    <submittedName>
        <fullName evidence="2">Uncharacterized protein</fullName>
    </submittedName>
</protein>
<reference evidence="2" key="1">
    <citation type="journal article" date="2020" name="Stud. Mycol.">
        <title>101 Dothideomycetes genomes: a test case for predicting lifestyles and emergence of pathogens.</title>
        <authorList>
            <person name="Haridas S."/>
            <person name="Albert R."/>
            <person name="Binder M."/>
            <person name="Bloem J."/>
            <person name="Labutti K."/>
            <person name="Salamov A."/>
            <person name="Andreopoulos B."/>
            <person name="Baker S."/>
            <person name="Barry K."/>
            <person name="Bills G."/>
            <person name="Bluhm B."/>
            <person name="Cannon C."/>
            <person name="Castanera R."/>
            <person name="Culley D."/>
            <person name="Daum C."/>
            <person name="Ezra D."/>
            <person name="Gonzalez J."/>
            <person name="Henrissat B."/>
            <person name="Kuo A."/>
            <person name="Liang C."/>
            <person name="Lipzen A."/>
            <person name="Lutzoni F."/>
            <person name="Magnuson J."/>
            <person name="Mondo S."/>
            <person name="Nolan M."/>
            <person name="Ohm R."/>
            <person name="Pangilinan J."/>
            <person name="Park H.-J."/>
            <person name="Ramirez L."/>
            <person name="Alfaro M."/>
            <person name="Sun H."/>
            <person name="Tritt A."/>
            <person name="Yoshinaga Y."/>
            <person name="Zwiers L.-H."/>
            <person name="Turgeon B."/>
            <person name="Goodwin S."/>
            <person name="Spatafora J."/>
            <person name="Crous P."/>
            <person name="Grigoriev I."/>
        </authorList>
    </citation>
    <scope>NUCLEOTIDE SEQUENCE</scope>
    <source>
        <strain evidence="2">CBS 675.92</strain>
    </source>
</reference>
<dbReference type="AlphaFoldDB" id="A0A6A5TPL1"/>
<dbReference type="EMBL" id="ML976997">
    <property type="protein sequence ID" value="KAF1954843.1"/>
    <property type="molecule type" value="Genomic_DNA"/>
</dbReference>
<feature type="region of interest" description="Disordered" evidence="1">
    <location>
        <begin position="1"/>
        <end position="71"/>
    </location>
</feature>
<dbReference type="Proteomes" id="UP000800035">
    <property type="component" value="Unassembled WGS sequence"/>
</dbReference>
<gene>
    <name evidence="2" type="ORF">CC80DRAFT_566867</name>
</gene>
<accession>A0A6A5TPL1</accession>
<evidence type="ECO:0000256" key="1">
    <source>
        <dbReference type="SAM" id="MobiDB-lite"/>
    </source>
</evidence>
<feature type="region of interest" description="Disordered" evidence="1">
    <location>
        <begin position="314"/>
        <end position="368"/>
    </location>
</feature>
<proteinExistence type="predicted"/>
<evidence type="ECO:0000313" key="3">
    <source>
        <dbReference type="Proteomes" id="UP000800035"/>
    </source>
</evidence>